<dbReference type="InterPro" id="IPR018702">
    <property type="entry name" value="DUF2207"/>
</dbReference>
<evidence type="ECO:0000259" key="4">
    <source>
        <dbReference type="Pfam" id="PF20990"/>
    </source>
</evidence>
<dbReference type="Pfam" id="PF09972">
    <property type="entry name" value="DUF2207"/>
    <property type="match status" value="1"/>
</dbReference>
<keyword evidence="2" id="KW-0812">Transmembrane</keyword>
<reference evidence="5 6" key="1">
    <citation type="journal article" date="2018" name="Syst. Appl. Microbiol.">
        <title>Abditibacterium utsteinense sp. nov., the first cultivated member of candidate phylum FBP, isolated from ice-free Antarctic soil samples.</title>
        <authorList>
            <person name="Tahon G."/>
            <person name="Tytgat B."/>
            <person name="Lebbe L."/>
            <person name="Carlier A."/>
            <person name="Willems A."/>
        </authorList>
    </citation>
    <scope>NUCLEOTIDE SEQUENCE [LARGE SCALE GENOMIC DNA]</scope>
    <source>
        <strain evidence="5 6">LMG 29911</strain>
    </source>
</reference>
<feature type="transmembrane region" description="Helical" evidence="2">
    <location>
        <begin position="416"/>
        <end position="444"/>
    </location>
</feature>
<name>A0A2S8ST53_9BACT</name>
<evidence type="ECO:0000256" key="2">
    <source>
        <dbReference type="SAM" id="Phobius"/>
    </source>
</evidence>
<feature type="domain" description="DUF2207" evidence="3">
    <location>
        <begin position="34"/>
        <end position="220"/>
    </location>
</feature>
<gene>
    <name evidence="5" type="ORF">B1R32_1075</name>
</gene>
<evidence type="ECO:0000256" key="1">
    <source>
        <dbReference type="SAM" id="MobiDB-lite"/>
    </source>
</evidence>
<proteinExistence type="predicted"/>
<feature type="compositionally biased region" description="Gly residues" evidence="1">
    <location>
        <begin position="557"/>
        <end position="581"/>
    </location>
</feature>
<dbReference type="Pfam" id="PF20990">
    <property type="entry name" value="DUF2207_C"/>
    <property type="match status" value="1"/>
</dbReference>
<feature type="region of interest" description="Disordered" evidence="1">
    <location>
        <begin position="544"/>
        <end position="581"/>
    </location>
</feature>
<sequence length="581" mass="63413">MALVKSLFRFSILYCFIFCGISCYGCGSARAEIIQSFHAEIRAQSDTSFDVLETIDMDFQSAQKHGIYRIIPVVYDRSGGKYTIYLDVLDVTDEKDQPYSYTTSRQGRDLMVKIGDADTTVSGLHVYKLHYKVRRAVNFFGGAPEIYWNATGNEWPFAMKIASARLYPPPGVKVSSLKTASFFGPLGSMKPAHVKVEADSVLFYTENLQPSDGLTFVAGFPAGSMQPPSALQTFLWFFADWWPLFTFPIVAASIISMVWSKTGRDVEGNLPAQVEWAPPKDLSPAEVGTLIDESCDMTDIVSTLIDLAARGYLTIQELQTEKLLFFQSRDYAFIRTPRAHNLDEKLLPHESLFLRGVFGSEAAPNDRVLLSSLKEQFYVHLPAIRDSIYDLLTQKRLFTANPATTRSTYQGIGGAVFGAGVLAAFFLPLAYGIGLALAGIVVFLSARAMPAKTATGSRKLRECQGFQRFVKLAEKDRIEKLITDDPTIFGRLLPYAMVLGVGDEWAGKFAGLMTEPPDWYSGNSGNFSTYYFVNSLGSGMNSMGQTFQSKPAPQSTGGSGGSGFSGGGSGGGFGGGGGGSW</sequence>
<dbReference type="InParanoid" id="A0A2S8ST53"/>
<organism evidence="5 6">
    <name type="scientific">Abditibacterium utsteinense</name>
    <dbReference type="NCBI Taxonomy" id="1960156"/>
    <lineage>
        <taxon>Bacteria</taxon>
        <taxon>Pseudomonadati</taxon>
        <taxon>Abditibacteriota</taxon>
        <taxon>Abditibacteriia</taxon>
        <taxon>Abditibacteriales</taxon>
        <taxon>Abditibacteriaceae</taxon>
        <taxon>Abditibacterium</taxon>
    </lineage>
</organism>
<keyword evidence="2" id="KW-0472">Membrane</keyword>
<comment type="caution">
    <text evidence="5">The sequence shown here is derived from an EMBL/GenBank/DDBJ whole genome shotgun (WGS) entry which is preliminary data.</text>
</comment>
<keyword evidence="6" id="KW-1185">Reference proteome</keyword>
<evidence type="ECO:0000313" key="6">
    <source>
        <dbReference type="Proteomes" id="UP000237684"/>
    </source>
</evidence>
<dbReference type="EMBL" id="NIGF01000007">
    <property type="protein sequence ID" value="PQV63983.1"/>
    <property type="molecule type" value="Genomic_DNA"/>
</dbReference>
<accession>A0A2S8ST53</accession>
<feature type="compositionally biased region" description="Polar residues" evidence="1">
    <location>
        <begin position="544"/>
        <end position="556"/>
    </location>
</feature>
<evidence type="ECO:0000313" key="5">
    <source>
        <dbReference type="EMBL" id="PQV63983.1"/>
    </source>
</evidence>
<dbReference type="InterPro" id="IPR048389">
    <property type="entry name" value="YciQ-like_C"/>
</dbReference>
<dbReference type="Proteomes" id="UP000237684">
    <property type="component" value="Unassembled WGS sequence"/>
</dbReference>
<dbReference type="AlphaFoldDB" id="A0A2S8ST53"/>
<keyword evidence="2" id="KW-1133">Transmembrane helix</keyword>
<protein>
    <submittedName>
        <fullName evidence="5">Putative membrane protein (DUF2207)</fullName>
    </submittedName>
</protein>
<evidence type="ECO:0000259" key="3">
    <source>
        <dbReference type="Pfam" id="PF09972"/>
    </source>
</evidence>
<feature type="domain" description="Predicted membrane protein YciQ-like C-terminal" evidence="4">
    <location>
        <begin position="277"/>
        <end position="509"/>
    </location>
</feature>